<dbReference type="EMBL" id="CAJVPL010000695">
    <property type="protein sequence ID" value="CAG8521920.1"/>
    <property type="molecule type" value="Genomic_DNA"/>
</dbReference>
<comment type="caution">
    <text evidence="1">The sequence shown here is derived from an EMBL/GenBank/DDBJ whole genome shotgun (WGS) entry which is preliminary data.</text>
</comment>
<gene>
    <name evidence="1" type="ORF">AGERDE_LOCUS5281</name>
</gene>
<reference evidence="1" key="1">
    <citation type="submission" date="2021-06" db="EMBL/GenBank/DDBJ databases">
        <authorList>
            <person name="Kallberg Y."/>
            <person name="Tangrot J."/>
            <person name="Rosling A."/>
        </authorList>
    </citation>
    <scope>NUCLEOTIDE SEQUENCE</scope>
    <source>
        <strain evidence="1">MT106</strain>
    </source>
</reference>
<organism evidence="1 2">
    <name type="scientific">Ambispora gerdemannii</name>
    <dbReference type="NCBI Taxonomy" id="144530"/>
    <lineage>
        <taxon>Eukaryota</taxon>
        <taxon>Fungi</taxon>
        <taxon>Fungi incertae sedis</taxon>
        <taxon>Mucoromycota</taxon>
        <taxon>Glomeromycotina</taxon>
        <taxon>Glomeromycetes</taxon>
        <taxon>Archaeosporales</taxon>
        <taxon>Ambisporaceae</taxon>
        <taxon>Ambispora</taxon>
    </lineage>
</organism>
<sequence length="55" mass="6238">MSSKVASSFVGTPPFDSYYSDKLSELFPSIQWKSLTTEKYHISTEQVSGIYQEIV</sequence>
<protein>
    <submittedName>
        <fullName evidence="1">3791_t:CDS:1</fullName>
    </submittedName>
</protein>
<evidence type="ECO:0000313" key="1">
    <source>
        <dbReference type="EMBL" id="CAG8521920.1"/>
    </source>
</evidence>
<proteinExistence type="predicted"/>
<keyword evidence="2" id="KW-1185">Reference proteome</keyword>
<accession>A0A9N9FBN0</accession>
<evidence type="ECO:0000313" key="2">
    <source>
        <dbReference type="Proteomes" id="UP000789831"/>
    </source>
</evidence>
<dbReference type="AlphaFoldDB" id="A0A9N9FBN0"/>
<name>A0A9N9FBN0_9GLOM</name>
<dbReference type="Proteomes" id="UP000789831">
    <property type="component" value="Unassembled WGS sequence"/>
</dbReference>